<sequence length="513" mass="58002">MHRALLVPEILLIIFKYVTDDSGNPLLPTLAAIARTCRPFQRQVEGILWYKLPNISALYNILPTQVRKRESRSWSLSRRMLSGSDWTQFVDRASRVRVLAENTGSCHGQYERCLAIFLAMVALRDPLLLTPNLRKLEWQPSHLSLNPAINLFISPSLRSLEIDAKLFINHVIRFPLEYICPKLEHLKITGNGRSAANSISSVLRGLHCLETVACSTMDNDAFIHLAQLKRLSYLAVDMRWSLLNLDALHDRLPPGSFPSLQTLYWKDYSLDSLADIFLMPEISPSNVHLEIESFCTSPSLRTFLHSFTEQFPNTRDFSLIHDVEAGRRFGVPVGAPRREHQLDACDLEPLFALKSLRVLNLEDLGYLQLDDDLIKTIASASPELEKLGLGMNGADPMPTSVTFDGLLSLLEHCPKLQSLGFCVDAEDMLSFSDTTVRHHRVMHLRLEGSILGSRRADVNEMLRRVLPGLRTVEESLDGVTWRVREMGATRMSVADEPTTGRRTRNSLESARNR</sequence>
<protein>
    <recommendedName>
        <fullName evidence="5">F-box domain-containing protein</fullName>
    </recommendedName>
</protein>
<name>A0AAD4GKS2_BOLED</name>
<accession>A0AAD4GKS2</accession>
<dbReference type="Gene3D" id="3.80.10.10">
    <property type="entry name" value="Ribonuclease Inhibitor"/>
    <property type="match status" value="2"/>
</dbReference>
<feature type="chain" id="PRO_5042122706" description="F-box domain-containing protein" evidence="2">
    <location>
        <begin position="21"/>
        <end position="513"/>
    </location>
</feature>
<evidence type="ECO:0000256" key="1">
    <source>
        <dbReference type="SAM" id="MobiDB-lite"/>
    </source>
</evidence>
<organism evidence="3 4">
    <name type="scientific">Boletus edulis BED1</name>
    <dbReference type="NCBI Taxonomy" id="1328754"/>
    <lineage>
        <taxon>Eukaryota</taxon>
        <taxon>Fungi</taxon>
        <taxon>Dikarya</taxon>
        <taxon>Basidiomycota</taxon>
        <taxon>Agaricomycotina</taxon>
        <taxon>Agaricomycetes</taxon>
        <taxon>Agaricomycetidae</taxon>
        <taxon>Boletales</taxon>
        <taxon>Boletineae</taxon>
        <taxon>Boletaceae</taxon>
        <taxon>Boletoideae</taxon>
        <taxon>Boletus</taxon>
    </lineage>
</organism>
<evidence type="ECO:0000256" key="2">
    <source>
        <dbReference type="SAM" id="SignalP"/>
    </source>
</evidence>
<feature type="region of interest" description="Disordered" evidence="1">
    <location>
        <begin position="491"/>
        <end position="513"/>
    </location>
</feature>
<reference evidence="3" key="2">
    <citation type="journal article" date="2020" name="Nat. Commun.">
        <title>Large-scale genome sequencing of mycorrhizal fungi provides insights into the early evolution of symbiotic traits.</title>
        <authorList>
            <person name="Miyauchi S."/>
            <person name="Kiss E."/>
            <person name="Kuo A."/>
            <person name="Drula E."/>
            <person name="Kohler A."/>
            <person name="Sanchez-Garcia M."/>
            <person name="Morin E."/>
            <person name="Andreopoulos B."/>
            <person name="Barry K.W."/>
            <person name="Bonito G."/>
            <person name="Buee M."/>
            <person name="Carver A."/>
            <person name="Chen C."/>
            <person name="Cichocki N."/>
            <person name="Clum A."/>
            <person name="Culley D."/>
            <person name="Crous P.W."/>
            <person name="Fauchery L."/>
            <person name="Girlanda M."/>
            <person name="Hayes R.D."/>
            <person name="Keri Z."/>
            <person name="LaButti K."/>
            <person name="Lipzen A."/>
            <person name="Lombard V."/>
            <person name="Magnuson J."/>
            <person name="Maillard F."/>
            <person name="Murat C."/>
            <person name="Nolan M."/>
            <person name="Ohm R.A."/>
            <person name="Pangilinan J."/>
            <person name="Pereira M.F."/>
            <person name="Perotto S."/>
            <person name="Peter M."/>
            <person name="Pfister S."/>
            <person name="Riley R."/>
            <person name="Sitrit Y."/>
            <person name="Stielow J.B."/>
            <person name="Szollosi G."/>
            <person name="Zifcakova L."/>
            <person name="Stursova M."/>
            <person name="Spatafora J.W."/>
            <person name="Tedersoo L."/>
            <person name="Vaario L.M."/>
            <person name="Yamada A."/>
            <person name="Yan M."/>
            <person name="Wang P."/>
            <person name="Xu J."/>
            <person name="Bruns T."/>
            <person name="Baldrian P."/>
            <person name="Vilgalys R."/>
            <person name="Dunand C."/>
            <person name="Henrissat B."/>
            <person name="Grigoriev I.V."/>
            <person name="Hibbett D."/>
            <person name="Nagy L.G."/>
            <person name="Martin F.M."/>
        </authorList>
    </citation>
    <scope>NUCLEOTIDE SEQUENCE</scope>
    <source>
        <strain evidence="3">BED1</strain>
    </source>
</reference>
<evidence type="ECO:0008006" key="5">
    <source>
        <dbReference type="Google" id="ProtNLM"/>
    </source>
</evidence>
<dbReference type="AlphaFoldDB" id="A0AAD4GKS2"/>
<evidence type="ECO:0000313" key="4">
    <source>
        <dbReference type="Proteomes" id="UP001194468"/>
    </source>
</evidence>
<proteinExistence type="predicted"/>
<comment type="caution">
    <text evidence="3">The sequence shown here is derived from an EMBL/GenBank/DDBJ whole genome shotgun (WGS) entry which is preliminary data.</text>
</comment>
<dbReference type="Proteomes" id="UP001194468">
    <property type="component" value="Unassembled WGS sequence"/>
</dbReference>
<gene>
    <name evidence="3" type="ORF">L210DRAFT_875216</name>
</gene>
<keyword evidence="2" id="KW-0732">Signal</keyword>
<dbReference type="SUPFAM" id="SSF52047">
    <property type="entry name" value="RNI-like"/>
    <property type="match status" value="1"/>
</dbReference>
<evidence type="ECO:0000313" key="3">
    <source>
        <dbReference type="EMBL" id="KAF8450939.1"/>
    </source>
</evidence>
<reference evidence="3" key="1">
    <citation type="submission" date="2019-10" db="EMBL/GenBank/DDBJ databases">
        <authorList>
            <consortium name="DOE Joint Genome Institute"/>
            <person name="Kuo A."/>
            <person name="Miyauchi S."/>
            <person name="Kiss E."/>
            <person name="Drula E."/>
            <person name="Kohler A."/>
            <person name="Sanchez-Garcia M."/>
            <person name="Andreopoulos B."/>
            <person name="Barry K.W."/>
            <person name="Bonito G."/>
            <person name="Buee M."/>
            <person name="Carver A."/>
            <person name="Chen C."/>
            <person name="Cichocki N."/>
            <person name="Clum A."/>
            <person name="Culley D."/>
            <person name="Crous P.W."/>
            <person name="Fauchery L."/>
            <person name="Girlanda M."/>
            <person name="Hayes R."/>
            <person name="Keri Z."/>
            <person name="LaButti K."/>
            <person name="Lipzen A."/>
            <person name="Lombard V."/>
            <person name="Magnuson J."/>
            <person name="Maillard F."/>
            <person name="Morin E."/>
            <person name="Murat C."/>
            <person name="Nolan M."/>
            <person name="Ohm R."/>
            <person name="Pangilinan J."/>
            <person name="Pereira M."/>
            <person name="Perotto S."/>
            <person name="Peter M."/>
            <person name="Riley R."/>
            <person name="Sitrit Y."/>
            <person name="Stielow B."/>
            <person name="Szollosi G."/>
            <person name="Zifcakova L."/>
            <person name="Stursova M."/>
            <person name="Spatafora J.W."/>
            <person name="Tedersoo L."/>
            <person name="Vaario L.-M."/>
            <person name="Yamada A."/>
            <person name="Yan M."/>
            <person name="Wang P."/>
            <person name="Xu J."/>
            <person name="Bruns T."/>
            <person name="Baldrian P."/>
            <person name="Vilgalys R."/>
            <person name="Henrissat B."/>
            <person name="Grigoriev I.V."/>
            <person name="Hibbett D."/>
            <person name="Nagy L.G."/>
            <person name="Martin F.M."/>
        </authorList>
    </citation>
    <scope>NUCLEOTIDE SEQUENCE</scope>
    <source>
        <strain evidence="3">BED1</strain>
    </source>
</reference>
<dbReference type="InterPro" id="IPR032675">
    <property type="entry name" value="LRR_dom_sf"/>
</dbReference>
<feature type="signal peptide" evidence="2">
    <location>
        <begin position="1"/>
        <end position="20"/>
    </location>
</feature>
<dbReference type="EMBL" id="WHUW01000002">
    <property type="protein sequence ID" value="KAF8450939.1"/>
    <property type="molecule type" value="Genomic_DNA"/>
</dbReference>
<keyword evidence="4" id="KW-1185">Reference proteome</keyword>